<proteinExistence type="predicted"/>
<feature type="region of interest" description="Disordered" evidence="1">
    <location>
        <begin position="2493"/>
        <end position="2527"/>
    </location>
</feature>
<name>A0A518FT96_9PLAN</name>
<dbReference type="InterPro" id="IPR025592">
    <property type="entry name" value="DUF4347"/>
</dbReference>
<dbReference type="SUPFAM" id="SSF49313">
    <property type="entry name" value="Cadherin-like"/>
    <property type="match status" value="3"/>
</dbReference>
<dbReference type="InterPro" id="IPR015919">
    <property type="entry name" value="Cadherin-like_sf"/>
</dbReference>
<dbReference type="Pfam" id="PF00028">
    <property type="entry name" value="Cadherin"/>
    <property type="match status" value="2"/>
</dbReference>
<dbReference type="InterPro" id="IPR040853">
    <property type="entry name" value="RapA2_cadherin-like"/>
</dbReference>
<dbReference type="GO" id="GO:0005509">
    <property type="term" value="F:calcium ion binding"/>
    <property type="evidence" value="ECO:0007669"/>
    <property type="project" value="InterPro"/>
</dbReference>
<evidence type="ECO:0000256" key="1">
    <source>
        <dbReference type="SAM" id="MobiDB-lite"/>
    </source>
</evidence>
<dbReference type="GO" id="GO:0016020">
    <property type="term" value="C:membrane"/>
    <property type="evidence" value="ECO:0007669"/>
    <property type="project" value="InterPro"/>
</dbReference>
<sequence>MCWNPFPYWKSRSAKPRNFGGSLKAFQLEELLMLSAAPVPVDVIDPSLSADGGVVDVATVSAATSGEGTESSQQVTDVPQNESSASSDSVEDLLQQFGLNDTSDESQQNLELVFIDEATDNYQQLVDDLLDQGVDQTRIEIILLDSEEDGILQISEALEDYVNVDAVHIVSHGTEQSVKLGSTWLSLDNLDRFSESIAGWSDSFTPETDLLFYGCQLAENDSGQELLRQIQELTGADIAASTDDTGAANLGGDWDLEFELGELDTEVIFSSLLQNEWQGLLATETVLDQFNSQSYGNNDGTQNWNSNWVENDNSGGSQSASNGDVRITGGELRMVGDSGADNSVTREVDLSTAHDATLSFDATSSGTEAGDTFSLQISDDGGGSWTVLDVLEDYSGSYSRDISAYLAADTQIRIQIDSGYDGGLLGILFVEYLYIDNVQVSYTVNNPPDITSDGGGAAAVANVAENTTTVTTVTATDANLDTLNYAITGGADSGKFTINNSTGDLTFITAPDYESPTDNNSDNIYEVIVEASDGFGGTDSQTILVTVTPVNETPTAADNTVTTNEDTPYIFTAADFNFSDIDGDTLASVKITALETVGALQLSGADVTLNQVISRADIDAGNLTFTPVTNASGSSYDSFGFVVNDGALESSPSNTMTVDVTAVNDAPTASDNTVTTSEDTPYTFTAADFNYSDVEGDSLASVKITALEIVGALQLSGADVTLNQVISRADIDAGNLTFTPVANASGTSYDSFGFVVNDGALESSPSNTMTVDVTAVNDAPTAADNTVTTSEDTPYTFTAADFNFSDIEGDSLASVQITSIETVGSLQLSGLDVTLNQVVSRADIDAGNLTFTPAANASGSGYASFGFSVNDGTVDSVSSYVMTVDVTAVNDAPTAADNTVTTGEDTTYVFVAADFNFSDLDGDTLASVQITSLETVGSLQLSGVDVTLNQVVSRADIDAGNLTFTPASNANGSSYDSFGFTVNDGMVDSVSAYTMTVDVNGTNDAPTASDNTVTTSEDTPYVFSAADFNFSDIDGDALVSVQVTSLESVGALQLSGVDITLNQVISRVDIDAGNLTFMPATNANGTSYDSFGFRVNDGITNSVASYSMTVDVTAVNDVPTAGDNTVTTSEDTTYTFSAADFNFSDIDGDALASIQITSLETVGSLQLSGVDVTLNQVVSRADIDAGNLTFTPVANASGSSYDSFGFTVNDGTVDSSSVSTMTVDVTPVNDAPTAADNTVIMDEDTTYSFAAADFNFSDIDADTLASIQITSLEAVGSLQLSGVDVSLNQVVSRADLDAGNLTFTPAANASGTSYDSFGFTVNDGAADSVTSYTMTMDVTSLNDAPTAADNTVTTGEDTTYAFTAADFNFSDLDGDTLANIQITSLETVGALQLSGVDVTLNQVVSRADLDAGNLTFTPVVNASGTSYDSFGFSVNDGTVDSSSAYTMTVDVTPANDAPTAADNTVSTVENTTYTFTAADFGFSDIDGDMLASIQITSLESVGSLQLSGVDVTLNQIISKVDLDAGNLTFTPVADTSGVAYDSFGFTVNDGTVDSIAAYAMTIDITPDPGNMILDQFNTQAYNNNDGTVNWSNDWVENDSSGGSQSPTNGDVRITGGELRIVGESGAYNSVTREADLSTAHDATLSFSAVSSGTESNDSFSVQISDDGGGSWTVLDVLTDFTGNYSRDISAWTAADTQVRIQIDTGYDGGLLGLLFVEYLYVDDVQISYTVNNAPVITSDGGGSAAVINVAENTTAMTTVAASDPDLDPVGYTITGGTDAGLFTIDNTTGELAFINPPDYESPLDSNADNVYEVTVSASDSYGGSDSQTMLISVTPVNEPPTAVNSMVTASEDTTYTFTTADFNFSDLDGDSLASVTITSLESVGALQLFGVDVSLNQVISRADLDAGNLTFTPVVNANGTSYDSFGFSVNDGTLESTATYTMTVDVSPVNDAPTAADNLVTTSEDTPYLFSAADFNFSDLDGDPLASVRITSLETVGVLQLSGLDVTLNQVISRTDIDAGNLTFNPVANASGTSYDSFGFSVSEGALESTPPNIMTINVTAVNDPPTASDSTVITDEDTSYTFTAADFNFSDVDGDPLDSVRISSLPAVGMLQLSGVDVTQNQVISRTEIDAGNLTYVPLADGNGVAYDSFGFVVSDGSLEATGASTMTVDVVPVNDAPVITSNGGGLNATVHVSGVLSTVATIEATDAESDVQVLTFSISGGLDADQFSIDASSGQLSFAAATELGGNSNDVYEVSVQVSDGVGGTATQLLTVIVDQSNQSFPSDQQTSDDTDSTSDSDQSDQNDSSSDSEGADHNSGTGNEDLIFSSLPADSDLFSQSQSRNTQANGVVLFASATPVDFSSLSQPLLDFTLETATDNVVTDYAYEAGGGQSTRTAVLRASIDPLRNSLEIHASEVVYTQLVWTRYDEIQEQVNLTAESDQLYISTAAVITTTVTSGLLIWALQGGYLMVGLASGLPTWRFMDPIAVLDEFGEDSDDEGDSLQSLIEQAETRTENQSATSDESEVV</sequence>
<feature type="domain" description="Cadherin" evidence="2">
    <location>
        <begin position="2199"/>
        <end position="2286"/>
    </location>
</feature>
<evidence type="ECO:0000313" key="4">
    <source>
        <dbReference type="Proteomes" id="UP000320839"/>
    </source>
</evidence>
<feature type="compositionally biased region" description="Acidic residues" evidence="1">
    <location>
        <begin position="2289"/>
        <end position="2303"/>
    </location>
</feature>
<feature type="compositionally biased region" description="Polar residues" evidence="1">
    <location>
        <begin position="67"/>
        <end position="88"/>
    </location>
</feature>
<dbReference type="GO" id="GO:0007156">
    <property type="term" value="P:homophilic cell adhesion via plasma membrane adhesion molecules"/>
    <property type="evidence" value="ECO:0007669"/>
    <property type="project" value="InterPro"/>
</dbReference>
<dbReference type="InterPro" id="IPR002126">
    <property type="entry name" value="Cadherin-like_dom"/>
</dbReference>
<accession>A0A518FT96</accession>
<gene>
    <name evidence="3" type="ORF">Pan153_42190</name>
</gene>
<dbReference type="CDD" id="cd11304">
    <property type="entry name" value="Cadherin_repeat"/>
    <property type="match status" value="3"/>
</dbReference>
<reference evidence="3 4" key="1">
    <citation type="submission" date="2019-02" db="EMBL/GenBank/DDBJ databases">
        <title>Deep-cultivation of Planctomycetes and their phenomic and genomic characterization uncovers novel biology.</title>
        <authorList>
            <person name="Wiegand S."/>
            <person name="Jogler M."/>
            <person name="Boedeker C."/>
            <person name="Pinto D."/>
            <person name="Vollmers J."/>
            <person name="Rivas-Marin E."/>
            <person name="Kohn T."/>
            <person name="Peeters S.H."/>
            <person name="Heuer A."/>
            <person name="Rast P."/>
            <person name="Oberbeckmann S."/>
            <person name="Bunk B."/>
            <person name="Jeske O."/>
            <person name="Meyerdierks A."/>
            <person name="Storesund J.E."/>
            <person name="Kallscheuer N."/>
            <person name="Luecker S."/>
            <person name="Lage O.M."/>
            <person name="Pohl T."/>
            <person name="Merkel B.J."/>
            <person name="Hornburger P."/>
            <person name="Mueller R.-W."/>
            <person name="Bruemmer F."/>
            <person name="Labrenz M."/>
            <person name="Spormann A.M."/>
            <person name="Op den Camp H."/>
            <person name="Overmann J."/>
            <person name="Amann R."/>
            <person name="Jetten M.S.M."/>
            <person name="Mascher T."/>
            <person name="Medema M.H."/>
            <person name="Devos D.P."/>
            <person name="Kaster A.-K."/>
            <person name="Ovreas L."/>
            <person name="Rohde M."/>
            <person name="Galperin M.Y."/>
            <person name="Jogler C."/>
        </authorList>
    </citation>
    <scope>NUCLEOTIDE SEQUENCE [LARGE SCALE GENOMIC DNA]</scope>
    <source>
        <strain evidence="3 4">Pan153</strain>
    </source>
</reference>
<dbReference type="RefSeq" id="WP_145457541.1">
    <property type="nucleotide sequence ID" value="NZ_CP036317.1"/>
</dbReference>
<dbReference type="EMBL" id="CP036317">
    <property type="protein sequence ID" value="QDV19553.1"/>
    <property type="molecule type" value="Genomic_DNA"/>
</dbReference>
<dbReference type="Gene3D" id="2.60.40.60">
    <property type="entry name" value="Cadherins"/>
    <property type="match status" value="3"/>
</dbReference>
<organism evidence="3 4">
    <name type="scientific">Gimesia panareensis</name>
    <dbReference type="NCBI Taxonomy" id="2527978"/>
    <lineage>
        <taxon>Bacteria</taxon>
        <taxon>Pseudomonadati</taxon>
        <taxon>Planctomycetota</taxon>
        <taxon>Planctomycetia</taxon>
        <taxon>Planctomycetales</taxon>
        <taxon>Planctomycetaceae</taxon>
        <taxon>Gimesia</taxon>
    </lineage>
</organism>
<dbReference type="Pfam" id="PF14252">
    <property type="entry name" value="DUF4347"/>
    <property type="match status" value="1"/>
</dbReference>
<dbReference type="OrthoDB" id="291802at2"/>
<dbReference type="NCBIfam" id="NF012211">
    <property type="entry name" value="tand_rpt_95"/>
    <property type="match status" value="3"/>
</dbReference>
<dbReference type="Pfam" id="PF17803">
    <property type="entry name" value="Cadherin_4"/>
    <property type="match status" value="7"/>
</dbReference>
<dbReference type="PROSITE" id="PS50268">
    <property type="entry name" value="CADHERIN_2"/>
    <property type="match status" value="3"/>
</dbReference>
<feature type="domain" description="Cadherin" evidence="2">
    <location>
        <begin position="1747"/>
        <end position="1842"/>
    </location>
</feature>
<feature type="domain" description="Cadherin" evidence="2">
    <location>
        <begin position="463"/>
        <end position="570"/>
    </location>
</feature>
<dbReference type="SMART" id="SM00112">
    <property type="entry name" value="CA"/>
    <property type="match status" value="3"/>
</dbReference>
<evidence type="ECO:0000313" key="3">
    <source>
        <dbReference type="EMBL" id="QDV19553.1"/>
    </source>
</evidence>
<dbReference type="Pfam" id="PF17963">
    <property type="entry name" value="Big_9"/>
    <property type="match status" value="3"/>
</dbReference>
<protein>
    <submittedName>
        <fullName evidence="3">Cadherin domain protein</fullName>
    </submittedName>
</protein>
<feature type="region of interest" description="Disordered" evidence="1">
    <location>
        <begin position="2279"/>
        <end position="2325"/>
    </location>
</feature>
<dbReference type="Proteomes" id="UP000320839">
    <property type="component" value="Chromosome"/>
</dbReference>
<feature type="region of interest" description="Disordered" evidence="1">
    <location>
        <begin position="64"/>
        <end position="90"/>
    </location>
</feature>
<evidence type="ECO:0000259" key="2">
    <source>
        <dbReference type="PROSITE" id="PS50268"/>
    </source>
</evidence>